<dbReference type="AlphaFoldDB" id="A0A067QXB0"/>
<proteinExistence type="predicted"/>
<keyword evidence="1" id="KW-0812">Transmembrane</keyword>
<protein>
    <submittedName>
        <fullName evidence="2">Uncharacterized protein</fullName>
    </submittedName>
</protein>
<organism evidence="2 3">
    <name type="scientific">Zootermopsis nevadensis</name>
    <name type="common">Dampwood termite</name>
    <dbReference type="NCBI Taxonomy" id="136037"/>
    <lineage>
        <taxon>Eukaryota</taxon>
        <taxon>Metazoa</taxon>
        <taxon>Ecdysozoa</taxon>
        <taxon>Arthropoda</taxon>
        <taxon>Hexapoda</taxon>
        <taxon>Insecta</taxon>
        <taxon>Pterygota</taxon>
        <taxon>Neoptera</taxon>
        <taxon>Polyneoptera</taxon>
        <taxon>Dictyoptera</taxon>
        <taxon>Blattodea</taxon>
        <taxon>Blattoidea</taxon>
        <taxon>Termitoidae</taxon>
        <taxon>Termopsidae</taxon>
        <taxon>Zootermopsis</taxon>
    </lineage>
</organism>
<name>A0A067QXB0_ZOONE</name>
<dbReference type="Proteomes" id="UP000027135">
    <property type="component" value="Unassembled WGS sequence"/>
</dbReference>
<accession>A0A067QXB0</accession>
<dbReference type="EMBL" id="KK852854">
    <property type="protein sequence ID" value="KDR15009.1"/>
    <property type="molecule type" value="Genomic_DNA"/>
</dbReference>
<evidence type="ECO:0000256" key="1">
    <source>
        <dbReference type="SAM" id="Phobius"/>
    </source>
</evidence>
<keyword evidence="1" id="KW-1133">Transmembrane helix</keyword>
<sequence length="55" mass="6333">MSVSIVSCERSREYSSAMASDASSVKVGFIHFAMWIYFFMNITLTCFYLRVRVPP</sequence>
<gene>
    <name evidence="2" type="ORF">L798_10700</name>
</gene>
<keyword evidence="1" id="KW-0472">Membrane</keyword>
<feature type="transmembrane region" description="Helical" evidence="1">
    <location>
        <begin position="28"/>
        <end position="49"/>
    </location>
</feature>
<evidence type="ECO:0000313" key="3">
    <source>
        <dbReference type="Proteomes" id="UP000027135"/>
    </source>
</evidence>
<dbReference type="InParanoid" id="A0A067QXB0"/>
<reference evidence="2 3" key="1">
    <citation type="journal article" date="2014" name="Nat. Commun.">
        <title>Molecular traces of alternative social organization in a termite genome.</title>
        <authorList>
            <person name="Terrapon N."/>
            <person name="Li C."/>
            <person name="Robertson H.M."/>
            <person name="Ji L."/>
            <person name="Meng X."/>
            <person name="Booth W."/>
            <person name="Chen Z."/>
            <person name="Childers C.P."/>
            <person name="Glastad K.M."/>
            <person name="Gokhale K."/>
            <person name="Gowin J."/>
            <person name="Gronenberg W."/>
            <person name="Hermansen R.A."/>
            <person name="Hu H."/>
            <person name="Hunt B.G."/>
            <person name="Huylmans A.K."/>
            <person name="Khalil S.M."/>
            <person name="Mitchell R.D."/>
            <person name="Munoz-Torres M.C."/>
            <person name="Mustard J.A."/>
            <person name="Pan H."/>
            <person name="Reese J.T."/>
            <person name="Scharf M.E."/>
            <person name="Sun F."/>
            <person name="Vogel H."/>
            <person name="Xiao J."/>
            <person name="Yang W."/>
            <person name="Yang Z."/>
            <person name="Yang Z."/>
            <person name="Zhou J."/>
            <person name="Zhu J."/>
            <person name="Brent C.S."/>
            <person name="Elsik C.G."/>
            <person name="Goodisman M.A."/>
            <person name="Liberles D.A."/>
            <person name="Roe R.M."/>
            <person name="Vargo E.L."/>
            <person name="Vilcinskas A."/>
            <person name="Wang J."/>
            <person name="Bornberg-Bauer E."/>
            <person name="Korb J."/>
            <person name="Zhang G."/>
            <person name="Liebig J."/>
        </authorList>
    </citation>
    <scope>NUCLEOTIDE SEQUENCE [LARGE SCALE GENOMIC DNA]</scope>
    <source>
        <tissue evidence="2">Whole organism</tissue>
    </source>
</reference>
<keyword evidence="3" id="KW-1185">Reference proteome</keyword>
<evidence type="ECO:0000313" key="2">
    <source>
        <dbReference type="EMBL" id="KDR15009.1"/>
    </source>
</evidence>